<reference evidence="8 9" key="1">
    <citation type="submission" date="2023-07" db="EMBL/GenBank/DDBJ databases">
        <title>Sorghum-associated microbial communities from plants grown in Nebraska, USA.</title>
        <authorList>
            <person name="Schachtman D."/>
        </authorList>
    </citation>
    <scope>NUCLEOTIDE SEQUENCE [LARGE SCALE GENOMIC DNA]</scope>
    <source>
        <strain evidence="8 9">3199</strain>
    </source>
</reference>
<keyword evidence="4" id="KW-0732">Signal</keyword>
<keyword evidence="5" id="KW-0574">Periplasm</keyword>
<gene>
    <name evidence="8" type="ORF">J2W52_001196</name>
</gene>
<comment type="caution">
    <text evidence="8">The sequence shown here is derived from an EMBL/GenBank/DDBJ whole genome shotgun (WGS) entry which is preliminary data.</text>
</comment>
<dbReference type="InterPro" id="IPR031811">
    <property type="entry name" value="ALGX/ALGJ_SGNH-like"/>
</dbReference>
<name>A0ABU1SMA8_9HYPH</name>
<dbReference type="EMBL" id="JAVDUP010000001">
    <property type="protein sequence ID" value="MDR6899608.1"/>
    <property type="molecule type" value="Genomic_DNA"/>
</dbReference>
<evidence type="ECO:0000256" key="5">
    <source>
        <dbReference type="ARBA" id="ARBA00022764"/>
    </source>
</evidence>
<evidence type="ECO:0000259" key="7">
    <source>
        <dbReference type="Pfam" id="PF16822"/>
    </source>
</evidence>
<evidence type="ECO:0000256" key="2">
    <source>
        <dbReference type="ARBA" id="ARBA00005182"/>
    </source>
</evidence>
<comment type="subcellular location">
    <subcellularLocation>
        <location evidence="1">Periplasm</location>
    </subcellularLocation>
</comment>
<evidence type="ECO:0000256" key="6">
    <source>
        <dbReference type="ARBA" id="ARBA00022841"/>
    </source>
</evidence>
<dbReference type="RefSeq" id="WP_310229417.1">
    <property type="nucleotide sequence ID" value="NZ_JAVDUP010000001.1"/>
</dbReference>
<keyword evidence="9" id="KW-1185">Reference proteome</keyword>
<evidence type="ECO:0000256" key="4">
    <source>
        <dbReference type="ARBA" id="ARBA00022729"/>
    </source>
</evidence>
<keyword evidence="3" id="KW-0808">Transferase</keyword>
<proteinExistence type="predicted"/>
<sequence>MLGFSKRSQKKASKSPLEIFDQYEQGKPAHQNAISAILPQLDLNAASVLPDLDGSTFLDLASIAYCETYIEANRKENLVDILNYGVATANNVAIVGADSYLFIGDGANEWEKQFLGKARLNLGWARKWEKLFKMRRKRAEHEGVQLVNFVIPEKQVLLSHKRWPGIESGLVGAARPMRRLLASLRQDASLLYPEQELRQAEAIAPVYSRHDSHWSVFGCCIAMQALLREIGDTPPLEQLKLAVTRCNRPRDLLMHFFNTSITEDTLRLDQNGVRKEYNEKPERTGRFNGTYYKLQNENAPDKRRIAVFGDSYSFTEGVTYVLSAIFETVVFLWSKDIDWLLIAEQEINVVVWEHAERFMITIPEE</sequence>
<organism evidence="8 9">
    <name type="scientific">Rhizobium miluonense</name>
    <dbReference type="NCBI Taxonomy" id="411945"/>
    <lineage>
        <taxon>Bacteria</taxon>
        <taxon>Pseudomonadati</taxon>
        <taxon>Pseudomonadota</taxon>
        <taxon>Alphaproteobacteria</taxon>
        <taxon>Hyphomicrobiales</taxon>
        <taxon>Rhizobiaceae</taxon>
        <taxon>Rhizobium/Agrobacterium group</taxon>
        <taxon>Rhizobium</taxon>
    </lineage>
</organism>
<comment type="pathway">
    <text evidence="2">Glycan biosynthesis; alginate biosynthesis.</text>
</comment>
<dbReference type="Pfam" id="PF16822">
    <property type="entry name" value="ALGX"/>
    <property type="match status" value="1"/>
</dbReference>
<evidence type="ECO:0000256" key="3">
    <source>
        <dbReference type="ARBA" id="ARBA00022679"/>
    </source>
</evidence>
<accession>A0ABU1SMA8</accession>
<evidence type="ECO:0000313" key="8">
    <source>
        <dbReference type="EMBL" id="MDR6899608.1"/>
    </source>
</evidence>
<feature type="domain" description="AlgX/AlgJ SGNH hydrolase-like" evidence="7">
    <location>
        <begin position="96"/>
        <end position="316"/>
    </location>
</feature>
<evidence type="ECO:0000256" key="1">
    <source>
        <dbReference type="ARBA" id="ARBA00004418"/>
    </source>
</evidence>
<evidence type="ECO:0000313" key="9">
    <source>
        <dbReference type="Proteomes" id="UP001250791"/>
    </source>
</evidence>
<dbReference type="Proteomes" id="UP001250791">
    <property type="component" value="Unassembled WGS sequence"/>
</dbReference>
<keyword evidence="6" id="KW-0016">Alginate biosynthesis</keyword>
<protein>
    <recommendedName>
        <fullName evidence="7">AlgX/AlgJ SGNH hydrolase-like domain-containing protein</fullName>
    </recommendedName>
</protein>